<dbReference type="Pfam" id="PF14907">
    <property type="entry name" value="NTP_transf_5"/>
    <property type="match status" value="1"/>
</dbReference>
<keyword evidence="2" id="KW-1185">Reference proteome</keyword>
<dbReference type="EMBL" id="JACHEK010000010">
    <property type="protein sequence ID" value="MBB6146608.1"/>
    <property type="molecule type" value="Genomic_DNA"/>
</dbReference>
<comment type="caution">
    <text evidence="1">The sequence shown here is derived from an EMBL/GenBank/DDBJ whole genome shotgun (WGS) entry which is preliminary data.</text>
</comment>
<evidence type="ECO:0000313" key="1">
    <source>
        <dbReference type="EMBL" id="MBB6146608.1"/>
    </source>
</evidence>
<evidence type="ECO:0008006" key="3">
    <source>
        <dbReference type="Google" id="ProtNLM"/>
    </source>
</evidence>
<dbReference type="Proteomes" id="UP000538666">
    <property type="component" value="Unassembled WGS sequence"/>
</dbReference>
<protein>
    <recommendedName>
        <fullName evidence="3">Nucleotidyltransferase family protein</fullName>
    </recommendedName>
</protein>
<dbReference type="AlphaFoldDB" id="A0A841K7P7"/>
<dbReference type="OrthoDB" id="113217at2"/>
<dbReference type="InterPro" id="IPR039498">
    <property type="entry name" value="NTP_transf_5"/>
</dbReference>
<reference evidence="1 2" key="1">
    <citation type="submission" date="2020-08" db="EMBL/GenBank/DDBJ databases">
        <title>Genomic Encyclopedia of Type Strains, Phase IV (KMG-IV): sequencing the most valuable type-strain genomes for metagenomic binning, comparative biology and taxonomic classification.</title>
        <authorList>
            <person name="Goeker M."/>
        </authorList>
    </citation>
    <scope>NUCLEOTIDE SEQUENCE [LARGE SCALE GENOMIC DNA]</scope>
    <source>
        <strain evidence="1 2">DSM 103733</strain>
    </source>
</reference>
<gene>
    <name evidence="1" type="ORF">HNQ77_004587</name>
</gene>
<proteinExistence type="predicted"/>
<organism evidence="1 2">
    <name type="scientific">Silvibacterium bohemicum</name>
    <dbReference type="NCBI Taxonomy" id="1577686"/>
    <lineage>
        <taxon>Bacteria</taxon>
        <taxon>Pseudomonadati</taxon>
        <taxon>Acidobacteriota</taxon>
        <taxon>Terriglobia</taxon>
        <taxon>Terriglobales</taxon>
        <taxon>Acidobacteriaceae</taxon>
        <taxon>Silvibacterium</taxon>
    </lineage>
</organism>
<accession>A0A841K7P7</accession>
<evidence type="ECO:0000313" key="2">
    <source>
        <dbReference type="Proteomes" id="UP000538666"/>
    </source>
</evidence>
<name>A0A841K7P7_9BACT</name>
<sequence length="432" mass="49063">MSKSISFRSAVVAALAASRLTPCENIEGRVWDENLRWLDRSGLALPLASLLQTQTADTENYRGIPLPVQQALRERLTDNAERMRVMLGQFGEACSALASSGTHYGCVKGFSLFPECFADIRERHQVDIDFLIDPRDAKKAQRAIESLGYRTQYSSDSGELRFTQPWNRHMGVNAYLYQIPGPPAIEVHTRAWESEDGIVDFPSLPSFLDAVEPHQVDGVEFSRLLPAYQFVYLLLHIFRHLLGSWSRLLSLYEVFLFIQNRRQDSAFWAQVNGILNADRNLAAAAALVLSLVERFFPTELPTSVIELGPATLSPQSQLWVENYAQEWLFANPPGTKLSLLLQRQFFPDRQTWRRYLLRRLIPARKAHALSDHAGTKMKRSFSYSAENLGYQLSRIWYHVASDFRYLTARLQWAGLAESPCGSIACRSDESKA</sequence>
<dbReference type="RefSeq" id="WP_050060357.1">
    <property type="nucleotide sequence ID" value="NZ_JACHEK010000010.1"/>
</dbReference>